<dbReference type="AlphaFoldDB" id="A0A949ND19"/>
<dbReference type="Gene3D" id="1.10.3790.10">
    <property type="entry name" value="NinB"/>
    <property type="match status" value="1"/>
</dbReference>
<evidence type="ECO:0000313" key="2">
    <source>
        <dbReference type="Proteomes" id="UP000712157"/>
    </source>
</evidence>
<comment type="caution">
    <text evidence="1">The sequence shown here is derived from an EMBL/GenBank/DDBJ whole genome shotgun (WGS) entry which is preliminary data.</text>
</comment>
<reference evidence="1" key="1">
    <citation type="submission" date="2021-06" db="EMBL/GenBank/DDBJ databases">
        <title>Description of novel taxa of the family Lachnospiraceae.</title>
        <authorList>
            <person name="Chaplin A.V."/>
            <person name="Sokolova S.R."/>
            <person name="Pikina A.P."/>
            <person name="Korzhanova M."/>
            <person name="Belova V."/>
            <person name="Korostin D."/>
            <person name="Efimov B.A."/>
        </authorList>
    </citation>
    <scope>NUCLEOTIDE SEQUENCE</scope>
    <source>
        <strain evidence="1">ASD5720</strain>
    </source>
</reference>
<gene>
    <name evidence="1" type="ORF">KTH89_22725</name>
</gene>
<organism evidence="1 2">
    <name type="scientific">Diplocloster agilis</name>
    <dbReference type="NCBI Taxonomy" id="2850323"/>
    <lineage>
        <taxon>Bacteria</taxon>
        <taxon>Bacillati</taxon>
        <taxon>Bacillota</taxon>
        <taxon>Clostridia</taxon>
        <taxon>Lachnospirales</taxon>
        <taxon>Lachnospiraceae</taxon>
        <taxon>Diplocloster</taxon>
    </lineage>
</organism>
<keyword evidence="2" id="KW-1185">Reference proteome</keyword>
<dbReference type="Proteomes" id="UP000712157">
    <property type="component" value="Unassembled WGS sequence"/>
</dbReference>
<accession>A0A949ND19</accession>
<dbReference type="EMBL" id="JAHQCW010000056">
    <property type="protein sequence ID" value="MBU9739352.1"/>
    <property type="molecule type" value="Genomic_DNA"/>
</dbReference>
<proteinExistence type="predicted"/>
<sequence length="185" mass="21150">MEFTGKIESISQEYGSGKVKVTFAVNETRKALTEYEKIKNVGKLKVTAVKYRNRRSLDANAYMWVLLEKMAEILHTNKDDLYIQMLDRYGVFTHIVVQPQVVARVKAEWRVVRELGEITVGSMTGIQLQCFFGSSTYDTKEMARLIDGIISECKALDIETMTPDELDQIKASWGQKYEANHEKAV</sequence>
<protein>
    <submittedName>
        <fullName evidence="1">Uncharacterized protein</fullName>
    </submittedName>
</protein>
<dbReference type="RefSeq" id="WP_158348107.1">
    <property type="nucleotide sequence ID" value="NZ_JAHQCW010000056.1"/>
</dbReference>
<evidence type="ECO:0000313" key="1">
    <source>
        <dbReference type="EMBL" id="MBU9739352.1"/>
    </source>
</evidence>
<name>A0A949ND19_9FIRM</name>
<dbReference type="InterPro" id="IPR036619">
    <property type="entry name" value="NinB_sf"/>
</dbReference>